<gene>
    <name evidence="2" type="ORF">J4573_19010</name>
</gene>
<dbReference type="EMBL" id="JAGEOJ010000007">
    <property type="protein sequence ID" value="MBO2449202.1"/>
    <property type="molecule type" value="Genomic_DNA"/>
</dbReference>
<feature type="signal peptide" evidence="1">
    <location>
        <begin position="1"/>
        <end position="31"/>
    </location>
</feature>
<dbReference type="RefSeq" id="WP_208257069.1">
    <property type="nucleotide sequence ID" value="NZ_JAGEOJ010000007.1"/>
</dbReference>
<accession>A0A939PAI9</accession>
<evidence type="ECO:0000256" key="1">
    <source>
        <dbReference type="SAM" id="SignalP"/>
    </source>
</evidence>
<dbReference type="Proteomes" id="UP000669179">
    <property type="component" value="Unassembled WGS sequence"/>
</dbReference>
<evidence type="ECO:0000313" key="2">
    <source>
        <dbReference type="EMBL" id="MBO2449202.1"/>
    </source>
</evidence>
<keyword evidence="3" id="KW-1185">Reference proteome</keyword>
<proteinExistence type="predicted"/>
<organism evidence="2 3">
    <name type="scientific">Actinomadura barringtoniae</name>
    <dbReference type="NCBI Taxonomy" id="1427535"/>
    <lineage>
        <taxon>Bacteria</taxon>
        <taxon>Bacillati</taxon>
        <taxon>Actinomycetota</taxon>
        <taxon>Actinomycetes</taxon>
        <taxon>Streptosporangiales</taxon>
        <taxon>Thermomonosporaceae</taxon>
        <taxon>Actinomadura</taxon>
    </lineage>
</organism>
<feature type="chain" id="PRO_5036906898" description="Lipoprotein" evidence="1">
    <location>
        <begin position="32"/>
        <end position="650"/>
    </location>
</feature>
<comment type="caution">
    <text evidence="2">The sequence shown here is derived from an EMBL/GenBank/DDBJ whole genome shotgun (WGS) entry which is preliminary data.</text>
</comment>
<dbReference type="PROSITE" id="PS51257">
    <property type="entry name" value="PROKAR_LIPOPROTEIN"/>
    <property type="match status" value="1"/>
</dbReference>
<dbReference type="AlphaFoldDB" id="A0A939PAI9"/>
<sequence length="650" mass="70443">MVRTRFLKSTAGAAALAGLASACNASTIANAANESKVKVAGRQVVVPLANGEARVDVGTLGVTARTKDGRGTVLSDPANGLGAPGTVSEKDGTASWSYPQKGLTVTARSERGRLLMDVRSSQNGDLTWPTTGTDKATSRLAVPTSEGLGIPVNDPFWNSSKGKLAGEDIAMAGGLTMPFWGYNLGSYGVSYIVPTDIGTNLKFLSQGGRLHGQTTHTFAKGNSTQAYTVAFSLTDASPVASATDYRRWMSEHGQLGSLQRKMKQNPEVGKLAGAFHAYLWGDALTAKGVQEMKRLGLNRMWLGYDANDNPMKADAVAAAKKAGYLVGPYDSFANAQDPKTADNPSSKWPDKVYPDGCVIDYTGKPKPGFGGRGCYLSSEYLAQQESEHHYMADRTKAFTGNGANSYFLDVDAAGELWRDFSKTHPMTEAKDRANRVARMKKLSDRFVLGSENAGAWANQDIAFDHGALTESTNYLWPLQKDKEYWGAYYPDNAPKFFFKPITLPADATKGMYDPAYRLPLYETVLHDSVVNLDRWELSYYKLANVQKTRALLGMLYNTPLNFNLDGPTLKQHGAEIAKLQHFFEPLHKAAATKPMTGFQWLTPDRLVQRTTFGGDALTVTANFGKTAYQGLPGGCVQANLPGKAPQRLCP</sequence>
<evidence type="ECO:0008006" key="4">
    <source>
        <dbReference type="Google" id="ProtNLM"/>
    </source>
</evidence>
<evidence type="ECO:0000313" key="3">
    <source>
        <dbReference type="Proteomes" id="UP000669179"/>
    </source>
</evidence>
<dbReference type="InterPro" id="IPR021459">
    <property type="entry name" value="GH101-related"/>
</dbReference>
<reference evidence="2" key="1">
    <citation type="submission" date="2021-03" db="EMBL/GenBank/DDBJ databases">
        <authorList>
            <person name="Kanchanasin P."/>
            <person name="Saeng-In P."/>
            <person name="Phongsopitanun W."/>
            <person name="Yuki M."/>
            <person name="Kudo T."/>
            <person name="Ohkuma M."/>
            <person name="Tanasupawat S."/>
        </authorList>
    </citation>
    <scope>NUCLEOTIDE SEQUENCE</scope>
    <source>
        <strain evidence="2">GKU 128</strain>
    </source>
</reference>
<keyword evidence="1" id="KW-0732">Signal</keyword>
<name>A0A939PAI9_9ACTN</name>
<protein>
    <recommendedName>
        <fullName evidence="4">Lipoprotein</fullName>
    </recommendedName>
</protein>
<dbReference type="Pfam" id="PF11308">
    <property type="entry name" value="Glyco_hydro_129"/>
    <property type="match status" value="1"/>
</dbReference>